<dbReference type="InterPro" id="IPR005122">
    <property type="entry name" value="Uracil-DNA_glycosylase-like"/>
</dbReference>
<dbReference type="Gene3D" id="3.40.470.10">
    <property type="entry name" value="Uracil-DNA glycosylase-like domain"/>
    <property type="match status" value="1"/>
</dbReference>
<evidence type="ECO:0000256" key="6">
    <source>
        <dbReference type="ARBA" id="ARBA00023204"/>
    </source>
</evidence>
<proteinExistence type="inferred from homology"/>
<gene>
    <name evidence="9" type="ORF">BWQ96_08876</name>
</gene>
<keyword evidence="5" id="KW-0238">DNA-binding</keyword>
<evidence type="ECO:0000256" key="3">
    <source>
        <dbReference type="ARBA" id="ARBA00022763"/>
    </source>
</evidence>
<dbReference type="GO" id="GO:0017065">
    <property type="term" value="F:single-strand selective uracil DNA N-glycosylase activity"/>
    <property type="evidence" value="ECO:0007669"/>
    <property type="project" value="InterPro"/>
</dbReference>
<dbReference type="STRING" id="448386.A0A2V3IH64"/>
<dbReference type="PANTHER" id="PTHR13235:SF2">
    <property type="entry name" value="SINGLE-STRAND SELECTIVE MONOFUNCTIONAL URACIL DNA GLYCOSYLASE"/>
    <property type="match status" value="1"/>
</dbReference>
<keyword evidence="6" id="KW-0234">DNA repair</keyword>
<dbReference type="SUPFAM" id="SSF52141">
    <property type="entry name" value="Uracil-DNA glycosylase-like"/>
    <property type="match status" value="1"/>
</dbReference>
<comment type="caution">
    <text evidence="9">The sequence shown here is derived from an EMBL/GenBank/DDBJ whole genome shotgun (WGS) entry which is preliminary data.</text>
</comment>
<keyword evidence="7" id="KW-0539">Nucleus</keyword>
<reference evidence="9 10" key="1">
    <citation type="journal article" date="2018" name="Mol. Biol. Evol.">
        <title>Analysis of the draft genome of the red seaweed Gracilariopsis chorda provides insights into genome size evolution in Rhodophyta.</title>
        <authorList>
            <person name="Lee J."/>
            <person name="Yang E.C."/>
            <person name="Graf L."/>
            <person name="Yang J.H."/>
            <person name="Qiu H."/>
            <person name="Zel Zion U."/>
            <person name="Chan C.X."/>
            <person name="Stephens T.G."/>
            <person name="Weber A.P.M."/>
            <person name="Boo G.H."/>
            <person name="Boo S.M."/>
            <person name="Kim K.M."/>
            <person name="Shin Y."/>
            <person name="Jung M."/>
            <person name="Lee S.J."/>
            <person name="Yim H.S."/>
            <person name="Lee J.H."/>
            <person name="Bhattacharya D."/>
            <person name="Yoon H.S."/>
        </authorList>
    </citation>
    <scope>NUCLEOTIDE SEQUENCE [LARGE SCALE GENOMIC DNA]</scope>
    <source>
        <strain evidence="9 10">SKKU-2015</strain>
        <tissue evidence="9">Whole body</tissue>
    </source>
</reference>
<dbReference type="GO" id="GO:0003677">
    <property type="term" value="F:DNA binding"/>
    <property type="evidence" value="ECO:0007669"/>
    <property type="project" value="UniProtKB-KW"/>
</dbReference>
<dbReference type="GO" id="GO:0005634">
    <property type="term" value="C:nucleus"/>
    <property type="evidence" value="ECO:0007669"/>
    <property type="project" value="UniProtKB-SubCell"/>
</dbReference>
<keyword evidence="4" id="KW-0378">Hydrolase</keyword>
<dbReference type="CDD" id="cd19374">
    <property type="entry name" value="UDG-F3_SMUG1-like"/>
    <property type="match status" value="1"/>
</dbReference>
<keyword evidence="10" id="KW-1185">Reference proteome</keyword>
<evidence type="ECO:0000256" key="5">
    <source>
        <dbReference type="ARBA" id="ARBA00023125"/>
    </source>
</evidence>
<dbReference type="EMBL" id="NBIV01000218">
    <property type="protein sequence ID" value="PXF41378.1"/>
    <property type="molecule type" value="Genomic_DNA"/>
</dbReference>
<dbReference type="InterPro" id="IPR036895">
    <property type="entry name" value="Uracil-DNA_glycosylase-like_sf"/>
</dbReference>
<dbReference type="GO" id="GO:0006284">
    <property type="term" value="P:base-excision repair"/>
    <property type="evidence" value="ECO:0007669"/>
    <property type="project" value="InterPro"/>
</dbReference>
<evidence type="ECO:0000259" key="8">
    <source>
        <dbReference type="Pfam" id="PF03167"/>
    </source>
</evidence>
<dbReference type="FunFam" id="3.40.470.10:FF:000005">
    <property type="entry name" value="Single-strand selective monofunctional uracil DNA glycosylase"/>
    <property type="match status" value="1"/>
</dbReference>
<dbReference type="PANTHER" id="PTHR13235">
    <property type="entry name" value="SINGLE-STRAND SELECTIVE MONOFUNCTIONAL URACIL DNA GLYCOSYLASE"/>
    <property type="match status" value="1"/>
</dbReference>
<keyword evidence="3" id="KW-0227">DNA damage</keyword>
<evidence type="ECO:0000256" key="7">
    <source>
        <dbReference type="ARBA" id="ARBA00023242"/>
    </source>
</evidence>
<dbReference type="AlphaFoldDB" id="A0A2V3IH64"/>
<evidence type="ECO:0000256" key="1">
    <source>
        <dbReference type="ARBA" id="ARBA00004123"/>
    </source>
</evidence>
<feature type="domain" description="Uracil-DNA glycosylase-like" evidence="8">
    <location>
        <begin position="37"/>
        <end position="208"/>
    </location>
</feature>
<evidence type="ECO:0000256" key="2">
    <source>
        <dbReference type="ARBA" id="ARBA00007889"/>
    </source>
</evidence>
<name>A0A2V3IH64_9FLOR</name>
<dbReference type="GO" id="GO:0000703">
    <property type="term" value="F:oxidized pyrimidine nucleobase lesion DNA N-glycosylase activity"/>
    <property type="evidence" value="ECO:0007669"/>
    <property type="project" value="TreeGrafter"/>
</dbReference>
<dbReference type="Pfam" id="PF03167">
    <property type="entry name" value="UDG"/>
    <property type="match status" value="1"/>
</dbReference>
<protein>
    <submittedName>
        <fullName evidence="9">Single-strand selective monofunctional uracil DNA glycosylase</fullName>
    </submittedName>
</protein>
<dbReference type="InterPro" id="IPR039134">
    <property type="entry name" value="SMUG1"/>
</dbReference>
<comment type="similarity">
    <text evidence="2">Belongs to the uracil-DNA glycosylase (UDG) superfamily. SMUG1 family.</text>
</comment>
<comment type="subcellular location">
    <subcellularLocation>
        <location evidence="1">Nucleus</location>
    </subcellularLocation>
</comment>
<accession>A0A2V3IH64</accession>
<evidence type="ECO:0000313" key="10">
    <source>
        <dbReference type="Proteomes" id="UP000247409"/>
    </source>
</evidence>
<organism evidence="9 10">
    <name type="scientific">Gracilariopsis chorda</name>
    <dbReference type="NCBI Taxonomy" id="448386"/>
    <lineage>
        <taxon>Eukaryota</taxon>
        <taxon>Rhodophyta</taxon>
        <taxon>Florideophyceae</taxon>
        <taxon>Rhodymeniophycidae</taxon>
        <taxon>Gracilariales</taxon>
        <taxon>Gracilariaceae</taxon>
        <taxon>Gracilariopsis</taxon>
    </lineage>
</organism>
<evidence type="ECO:0000256" key="4">
    <source>
        <dbReference type="ARBA" id="ARBA00022801"/>
    </source>
</evidence>
<dbReference type="OrthoDB" id="408702at2759"/>
<evidence type="ECO:0000313" key="9">
    <source>
        <dbReference type="EMBL" id="PXF41378.1"/>
    </source>
</evidence>
<sequence length="239" mass="26728">MSDDLSTLSFSSPVTHVYNPLEYAWDAHKWYVRQYATSKKKVLLVGMNPGPWGMAQTGVPFGEVTAVRDFLRMPLDMKIDRPKPENAKRPVTGLACTRSEVSGKRLWREWAQVEYGDTATFFNTFFVHNYCPLMFMESGGRNRTPVQLRAAERNSLLGICDDALRKVVKALDVRAVCGVGAFAEQRCKTALQGENVVVHCLLHPSPASPIANRGWVQQAKKQIEELMEKIGESEAAPPT</sequence>
<dbReference type="Proteomes" id="UP000247409">
    <property type="component" value="Unassembled WGS sequence"/>
</dbReference>